<comment type="similarity">
    <text evidence="10">Belongs to the DRC12 family.</text>
</comment>
<feature type="compositionally biased region" description="Basic residues" evidence="12">
    <location>
        <begin position="1"/>
        <end position="16"/>
    </location>
</feature>
<evidence type="ECO:0000256" key="12">
    <source>
        <dbReference type="SAM" id="MobiDB-lite"/>
    </source>
</evidence>
<keyword evidence="8" id="KW-0206">Cytoskeleton</keyword>
<name>K1QRI1_MAGGI</name>
<dbReference type="PANTHER" id="PTHR28656">
    <property type="entry name" value="COILED-COIL DOMAIN-CONTAINING PROTEIN 153"/>
    <property type="match status" value="1"/>
</dbReference>
<dbReference type="HOGENOM" id="CLU_088442_1_0_1"/>
<dbReference type="KEGG" id="crg:105338664"/>
<reference evidence="13" key="1">
    <citation type="journal article" date="2012" name="Nature">
        <title>The oyster genome reveals stress adaptation and complexity of shell formation.</title>
        <authorList>
            <person name="Zhang G."/>
            <person name="Fang X."/>
            <person name="Guo X."/>
            <person name="Li L."/>
            <person name="Luo R."/>
            <person name="Xu F."/>
            <person name="Yang P."/>
            <person name="Zhang L."/>
            <person name="Wang X."/>
            <person name="Qi H."/>
            <person name="Xiong Z."/>
            <person name="Que H."/>
            <person name="Xie Y."/>
            <person name="Holland P.W."/>
            <person name="Paps J."/>
            <person name="Zhu Y."/>
            <person name="Wu F."/>
            <person name="Chen Y."/>
            <person name="Wang J."/>
            <person name="Peng C."/>
            <person name="Meng J."/>
            <person name="Yang L."/>
            <person name="Liu J."/>
            <person name="Wen B."/>
            <person name="Zhang N."/>
            <person name="Huang Z."/>
            <person name="Zhu Q."/>
            <person name="Feng Y."/>
            <person name="Mount A."/>
            <person name="Hedgecock D."/>
            <person name="Xu Z."/>
            <person name="Liu Y."/>
            <person name="Domazet-Loso T."/>
            <person name="Du Y."/>
            <person name="Sun X."/>
            <person name="Zhang S."/>
            <person name="Liu B."/>
            <person name="Cheng P."/>
            <person name="Jiang X."/>
            <person name="Li J."/>
            <person name="Fan D."/>
            <person name="Wang W."/>
            <person name="Fu W."/>
            <person name="Wang T."/>
            <person name="Wang B."/>
            <person name="Zhang J."/>
            <person name="Peng Z."/>
            <person name="Li Y."/>
            <person name="Li N."/>
            <person name="Wang J."/>
            <person name="Chen M."/>
            <person name="He Y."/>
            <person name="Tan F."/>
            <person name="Song X."/>
            <person name="Zheng Q."/>
            <person name="Huang R."/>
            <person name="Yang H."/>
            <person name="Du X."/>
            <person name="Chen L."/>
            <person name="Yang M."/>
            <person name="Gaffney P.M."/>
            <person name="Wang S."/>
            <person name="Luo L."/>
            <person name="She Z."/>
            <person name="Ming Y."/>
            <person name="Huang W."/>
            <person name="Zhang S."/>
            <person name="Huang B."/>
            <person name="Zhang Y."/>
            <person name="Qu T."/>
            <person name="Ni P."/>
            <person name="Miao G."/>
            <person name="Wang J."/>
            <person name="Wang Q."/>
            <person name="Steinberg C.E."/>
            <person name="Wang H."/>
            <person name="Li N."/>
            <person name="Qian L."/>
            <person name="Zhang G."/>
            <person name="Li Y."/>
            <person name="Yang H."/>
            <person name="Liu X."/>
            <person name="Wang J."/>
            <person name="Yin Y."/>
            <person name="Wang J."/>
        </authorList>
    </citation>
    <scope>NUCLEOTIDE SEQUENCE [LARGE SCALE GENOMIC DNA]</scope>
    <source>
        <strain evidence="13">05x7-T-G4-1.051#20</strain>
    </source>
</reference>
<gene>
    <name evidence="13" type="ORF">CGI_10027246</name>
</gene>
<dbReference type="PANTHER" id="PTHR28656:SF1">
    <property type="entry name" value="COILED-COIL DOMAIN-CONTAINING PROTEIN 153"/>
    <property type="match status" value="1"/>
</dbReference>
<evidence type="ECO:0000256" key="8">
    <source>
        <dbReference type="ARBA" id="ARBA00023212"/>
    </source>
</evidence>
<reference evidence="14" key="2">
    <citation type="submission" date="2022-08" db="UniProtKB">
        <authorList>
            <consortium name="EnsemblMetazoa"/>
        </authorList>
    </citation>
    <scope>IDENTIFICATION</scope>
    <source>
        <strain evidence="14">05x7-T-G4-1.051#20</strain>
    </source>
</reference>
<feature type="region of interest" description="Disordered" evidence="12">
    <location>
        <begin position="1"/>
        <end position="24"/>
    </location>
</feature>
<keyword evidence="15" id="KW-1185">Reference proteome</keyword>
<evidence type="ECO:0000256" key="2">
    <source>
        <dbReference type="ARBA" id="ARBA00004611"/>
    </source>
</evidence>
<evidence type="ECO:0000256" key="7">
    <source>
        <dbReference type="ARBA" id="ARBA00023069"/>
    </source>
</evidence>
<evidence type="ECO:0000313" key="13">
    <source>
        <dbReference type="EMBL" id="EKC36348.1"/>
    </source>
</evidence>
<protein>
    <recommendedName>
        <fullName evidence="11">Dynein regulatory complex protein 12</fullName>
    </recommendedName>
</protein>
<organism evidence="13">
    <name type="scientific">Magallana gigas</name>
    <name type="common">Pacific oyster</name>
    <name type="synonym">Crassostrea gigas</name>
    <dbReference type="NCBI Taxonomy" id="29159"/>
    <lineage>
        <taxon>Eukaryota</taxon>
        <taxon>Metazoa</taxon>
        <taxon>Spiralia</taxon>
        <taxon>Lophotrochozoa</taxon>
        <taxon>Mollusca</taxon>
        <taxon>Bivalvia</taxon>
        <taxon>Autobranchia</taxon>
        <taxon>Pteriomorphia</taxon>
        <taxon>Ostreida</taxon>
        <taxon>Ostreoidea</taxon>
        <taxon>Ostreidae</taxon>
        <taxon>Magallana</taxon>
    </lineage>
</organism>
<accession>K1QRI1</accession>
<evidence type="ECO:0000256" key="6">
    <source>
        <dbReference type="ARBA" id="ARBA00023054"/>
    </source>
</evidence>
<keyword evidence="6" id="KW-0175">Coiled coil</keyword>
<keyword evidence="4" id="KW-0963">Cytoplasm</keyword>
<proteinExistence type="inferred from homology"/>
<dbReference type="EMBL" id="JH817380">
    <property type="protein sequence ID" value="EKC36348.1"/>
    <property type="molecule type" value="Genomic_DNA"/>
</dbReference>
<dbReference type="OrthoDB" id="10264405at2759"/>
<dbReference type="AlphaFoldDB" id="K1QRI1"/>
<evidence type="ECO:0000256" key="4">
    <source>
        <dbReference type="ARBA" id="ARBA00022490"/>
    </source>
</evidence>
<keyword evidence="7" id="KW-0969">Cilium</keyword>
<keyword evidence="9" id="KW-0966">Cell projection</keyword>
<evidence type="ECO:0000313" key="15">
    <source>
        <dbReference type="Proteomes" id="UP000005408"/>
    </source>
</evidence>
<evidence type="ECO:0000256" key="5">
    <source>
        <dbReference type="ARBA" id="ARBA00022846"/>
    </source>
</evidence>
<keyword evidence="5" id="KW-0282">Flagellum</keyword>
<dbReference type="OMA" id="HAKYKEQ"/>
<evidence type="ECO:0000256" key="3">
    <source>
        <dbReference type="ARBA" id="ARBA00011248"/>
    </source>
</evidence>
<evidence type="ECO:0000313" key="14">
    <source>
        <dbReference type="EnsemblMetazoa" id="G26346.1:cds"/>
    </source>
</evidence>
<sequence length="211" mass="24912">MPPKKKKGKGKGKKKKKDDAQLALDDQYTQTMNKIEALKDHLAVRKELARRNQAGSESMKSQVEETKGELEDLKKNQLDITAAMTTQYKTMQTKKNYTIHQLERELAQTTKQLKETERKLKETEDDRDRIIKEKDEEIAELNHNMTALEHSYKRILDDALRKFIEKLEMAKEKWEDTATMIQTRNKQTLMELQMTDPWTFDEVKPMRALHF</sequence>
<dbReference type="EnsemblMetazoa" id="G26346.2">
    <property type="protein sequence ID" value="G26346.2:cds"/>
    <property type="gene ID" value="G26346"/>
</dbReference>
<evidence type="ECO:0000256" key="9">
    <source>
        <dbReference type="ARBA" id="ARBA00023273"/>
    </source>
</evidence>
<feature type="region of interest" description="Disordered" evidence="12">
    <location>
        <begin position="49"/>
        <end position="70"/>
    </location>
</feature>
<comment type="subcellular location">
    <subcellularLocation>
        <location evidence="2">Cytoplasm</location>
        <location evidence="2">Cytoskeleton</location>
        <location evidence="2">Flagellum axoneme</location>
    </subcellularLocation>
</comment>
<comment type="function">
    <text evidence="1">Component of the nexin-dynein regulatory complex (N-DRC), a key regulator of ciliary/flagellar motility which maintains the alignment and integrity of the distal axoneme and regulates microtubule sliding in motile axonemes.</text>
</comment>
<evidence type="ECO:0000256" key="1">
    <source>
        <dbReference type="ARBA" id="ARBA00003029"/>
    </source>
</evidence>
<evidence type="ECO:0000256" key="11">
    <source>
        <dbReference type="ARBA" id="ARBA00044800"/>
    </source>
</evidence>
<dbReference type="Proteomes" id="UP000005408">
    <property type="component" value="Unassembled WGS sequence"/>
</dbReference>
<comment type="subunit">
    <text evidence="3">Component of the nexin-dynein regulatory complex (N-DRC).</text>
</comment>
<dbReference type="InterPro" id="IPR033585">
    <property type="entry name" value="DRC12-like"/>
</dbReference>
<evidence type="ECO:0000256" key="10">
    <source>
        <dbReference type="ARBA" id="ARBA00044754"/>
    </source>
</evidence>
<dbReference type="EnsemblMetazoa" id="G26346.1">
    <property type="protein sequence ID" value="G26346.1:cds"/>
    <property type="gene ID" value="G26346"/>
</dbReference>